<dbReference type="InterPro" id="IPR018551">
    <property type="entry name" value="DUF2007"/>
</dbReference>
<evidence type="ECO:0000259" key="2">
    <source>
        <dbReference type="Pfam" id="PF09413"/>
    </source>
</evidence>
<evidence type="ECO:0000313" key="3">
    <source>
        <dbReference type="EMBL" id="GAI46338.1"/>
    </source>
</evidence>
<protein>
    <recommendedName>
        <fullName evidence="2">DUF2007 domain-containing protein</fullName>
    </recommendedName>
</protein>
<dbReference type="Pfam" id="PF09413">
    <property type="entry name" value="DUF2007"/>
    <property type="match status" value="1"/>
</dbReference>
<reference evidence="3" key="1">
    <citation type="journal article" date="2014" name="Front. Microbiol.">
        <title>High frequency of phylogenetically diverse reductive dehalogenase-homologous genes in deep subseafloor sedimentary metagenomes.</title>
        <authorList>
            <person name="Kawai M."/>
            <person name="Futagami T."/>
            <person name="Toyoda A."/>
            <person name="Takaki Y."/>
            <person name="Nishi S."/>
            <person name="Hori S."/>
            <person name="Arai W."/>
            <person name="Tsubouchi T."/>
            <person name="Morono Y."/>
            <person name="Uchiyama I."/>
            <person name="Ito T."/>
            <person name="Fujiyama A."/>
            <person name="Inagaki F."/>
            <person name="Takami H."/>
        </authorList>
    </citation>
    <scope>NUCLEOTIDE SEQUENCE</scope>
    <source>
        <strain evidence="3">Expedition CK06-06</strain>
    </source>
</reference>
<accession>X1NRV7</accession>
<organism evidence="3">
    <name type="scientific">marine sediment metagenome</name>
    <dbReference type="NCBI Taxonomy" id="412755"/>
    <lineage>
        <taxon>unclassified sequences</taxon>
        <taxon>metagenomes</taxon>
        <taxon>ecological metagenomes</taxon>
    </lineage>
</organism>
<comment type="caution">
    <text evidence="3">The sequence shown here is derived from an EMBL/GenBank/DDBJ whole genome shotgun (WGS) entry which is preliminary data.</text>
</comment>
<feature type="domain" description="DUF2007" evidence="2">
    <location>
        <begin position="45"/>
        <end position="108"/>
    </location>
</feature>
<feature type="region of interest" description="Disordered" evidence="1">
    <location>
        <begin position="104"/>
        <end position="128"/>
    </location>
</feature>
<sequence length="128" mass="13874">VKQAQHHIPLLTNSEDCGILLVQIEAEDRGNIMVGHKRVDRPGLATVYTAFGQLEAQVIKTKLESAGIPALLNYESAGVVLGITVDGLGEVRVMVPQALAQEAEELLSQPPDWPPDVREPQSNEEEAN</sequence>
<proteinExistence type="predicted"/>
<name>X1NRV7_9ZZZZ</name>
<evidence type="ECO:0000256" key="1">
    <source>
        <dbReference type="SAM" id="MobiDB-lite"/>
    </source>
</evidence>
<dbReference type="EMBL" id="BARV01024419">
    <property type="protein sequence ID" value="GAI46338.1"/>
    <property type="molecule type" value="Genomic_DNA"/>
</dbReference>
<dbReference type="AlphaFoldDB" id="X1NRV7"/>
<gene>
    <name evidence="3" type="ORF">S06H3_39867</name>
</gene>
<feature type="non-terminal residue" evidence="3">
    <location>
        <position position="1"/>
    </location>
</feature>